<dbReference type="PROSITE" id="PS51257">
    <property type="entry name" value="PROKAR_LIPOPROTEIN"/>
    <property type="match status" value="1"/>
</dbReference>
<organism evidence="1 2">
    <name type="scientific">Pedobacter chitinilyticus</name>
    <dbReference type="NCBI Taxonomy" id="2233776"/>
    <lineage>
        <taxon>Bacteria</taxon>
        <taxon>Pseudomonadati</taxon>
        <taxon>Bacteroidota</taxon>
        <taxon>Sphingobacteriia</taxon>
        <taxon>Sphingobacteriales</taxon>
        <taxon>Sphingobacteriaceae</taxon>
        <taxon>Pedobacter</taxon>
    </lineage>
</organism>
<protein>
    <recommendedName>
        <fullName evidence="3">Lipoprotein</fullName>
    </recommendedName>
</protein>
<dbReference type="EMBL" id="SAYW01000001">
    <property type="protein sequence ID" value="RWU10645.1"/>
    <property type="molecule type" value="Genomic_DNA"/>
</dbReference>
<evidence type="ECO:0008006" key="3">
    <source>
        <dbReference type="Google" id="ProtNLM"/>
    </source>
</evidence>
<keyword evidence="2" id="KW-1185">Reference proteome</keyword>
<proteinExistence type="predicted"/>
<evidence type="ECO:0000313" key="1">
    <source>
        <dbReference type="EMBL" id="RWU10645.1"/>
    </source>
</evidence>
<accession>A0A443Z2A9</accession>
<dbReference type="RefSeq" id="WP_113646132.1">
    <property type="nucleotide sequence ID" value="NZ_QMHN01000001.1"/>
</dbReference>
<comment type="caution">
    <text evidence="1">The sequence shown here is derived from an EMBL/GenBank/DDBJ whole genome shotgun (WGS) entry which is preliminary data.</text>
</comment>
<sequence length="194" mass="22556">MRKLILSATALLLATVTISCKDKKTEGIEKMTDTINKHIDDGLFKENVTTTLREVTFLSVDTLTENTLDTLRQVKNQEKIDNFLSETRQYQSLMKNELSQMRLQKSLGWTVLFNNTKNDFEEHQGKAKALLDSINAYENTNQKIKNRIKTNKNPKPVYEMKMLIKLTMNKGNESHNLLDTSFYHFNESFVMLRQ</sequence>
<evidence type="ECO:0000313" key="2">
    <source>
        <dbReference type="Proteomes" id="UP000284120"/>
    </source>
</evidence>
<gene>
    <name evidence="1" type="ORF">DPV69_04715</name>
</gene>
<dbReference type="Proteomes" id="UP000284120">
    <property type="component" value="Unassembled WGS sequence"/>
</dbReference>
<dbReference type="AlphaFoldDB" id="A0A443Z2A9"/>
<reference evidence="1 2" key="1">
    <citation type="submission" date="2018-06" db="EMBL/GenBank/DDBJ databases">
        <title>Pedobacter endophyticus sp. nov., an endophytic bacterium isolated from a leaf of Triticum aestivum.</title>
        <authorList>
            <person name="Zhang L."/>
        </authorList>
    </citation>
    <scope>NUCLEOTIDE SEQUENCE [LARGE SCALE GENOMIC DNA]</scope>
    <source>
        <strain evidence="1 2">CM134L-2</strain>
    </source>
</reference>
<name>A0A443Z2A9_9SPHI</name>